<organism evidence="1 2">
    <name type="scientific">Arachidicoccus rhizosphaerae</name>
    <dbReference type="NCBI Taxonomy" id="551991"/>
    <lineage>
        <taxon>Bacteria</taxon>
        <taxon>Pseudomonadati</taxon>
        <taxon>Bacteroidota</taxon>
        <taxon>Chitinophagia</taxon>
        <taxon>Chitinophagales</taxon>
        <taxon>Chitinophagaceae</taxon>
        <taxon>Arachidicoccus</taxon>
    </lineage>
</organism>
<evidence type="ECO:0000313" key="2">
    <source>
        <dbReference type="Proteomes" id="UP000199041"/>
    </source>
</evidence>
<gene>
    <name evidence="1" type="ORF">SAMN05192529_10920</name>
</gene>
<dbReference type="EMBL" id="FNQY01000009">
    <property type="protein sequence ID" value="SEA14383.1"/>
    <property type="molecule type" value="Genomic_DNA"/>
</dbReference>
<dbReference type="AlphaFoldDB" id="A0A1H3YS69"/>
<dbReference type="Proteomes" id="UP000199041">
    <property type="component" value="Unassembled WGS sequence"/>
</dbReference>
<proteinExistence type="predicted"/>
<name>A0A1H3YS69_9BACT</name>
<reference evidence="1 2" key="1">
    <citation type="submission" date="2016-10" db="EMBL/GenBank/DDBJ databases">
        <authorList>
            <person name="de Groot N.N."/>
        </authorList>
    </citation>
    <scope>NUCLEOTIDE SEQUENCE [LARGE SCALE GENOMIC DNA]</scope>
    <source>
        <strain evidence="1 2">Vu-144</strain>
    </source>
</reference>
<protein>
    <submittedName>
        <fullName evidence="1">Uncharacterized protein</fullName>
    </submittedName>
</protein>
<sequence length="115" mass="12935">MHVGVGNRFLPIIGIVLFRCYKSNRLEVGYLGFKSRVFKYIDLAISNAATGRWLIGSFILSQAKVPPFYVQGPPETQILAPLPLAAKKSMTGMKIKLQIVSMLTKFMVKYCQYTD</sequence>
<accession>A0A1H3YS69</accession>
<evidence type="ECO:0000313" key="1">
    <source>
        <dbReference type="EMBL" id="SEA14383.1"/>
    </source>
</evidence>
<keyword evidence="2" id="KW-1185">Reference proteome</keyword>